<accession>A0ACC3DD37</accession>
<name>A0ACC3DD37_9PEZI</name>
<evidence type="ECO:0000313" key="2">
    <source>
        <dbReference type="Proteomes" id="UP001186974"/>
    </source>
</evidence>
<keyword evidence="2" id="KW-1185">Reference proteome</keyword>
<comment type="caution">
    <text evidence="1">The sequence shown here is derived from an EMBL/GenBank/DDBJ whole genome shotgun (WGS) entry which is preliminary data.</text>
</comment>
<gene>
    <name evidence="1" type="ORF">LTS18_002699</name>
</gene>
<organism evidence="1 2">
    <name type="scientific">Coniosporium uncinatum</name>
    <dbReference type="NCBI Taxonomy" id="93489"/>
    <lineage>
        <taxon>Eukaryota</taxon>
        <taxon>Fungi</taxon>
        <taxon>Dikarya</taxon>
        <taxon>Ascomycota</taxon>
        <taxon>Pezizomycotina</taxon>
        <taxon>Dothideomycetes</taxon>
        <taxon>Dothideomycetes incertae sedis</taxon>
        <taxon>Coniosporium</taxon>
    </lineage>
</organism>
<dbReference type="EMBL" id="JAWDJW010006340">
    <property type="protein sequence ID" value="KAK3065296.1"/>
    <property type="molecule type" value="Genomic_DNA"/>
</dbReference>
<sequence>MRYLLAADGRRMPGGPTRYGQACWRPEEPEDIHSTTLPEEGDLAPTTWGPLPQKRNADGELMWDAMDPTFPVLDWPM</sequence>
<proteinExistence type="predicted"/>
<dbReference type="Proteomes" id="UP001186974">
    <property type="component" value="Unassembled WGS sequence"/>
</dbReference>
<evidence type="ECO:0000313" key="1">
    <source>
        <dbReference type="EMBL" id="KAK3065296.1"/>
    </source>
</evidence>
<reference evidence="1" key="1">
    <citation type="submission" date="2024-09" db="EMBL/GenBank/DDBJ databases">
        <title>Black Yeasts Isolated from many extreme environments.</title>
        <authorList>
            <person name="Coleine C."/>
            <person name="Stajich J.E."/>
            <person name="Selbmann L."/>
        </authorList>
    </citation>
    <scope>NUCLEOTIDE SEQUENCE</scope>
    <source>
        <strain evidence="1">CCFEE 5737</strain>
    </source>
</reference>
<protein>
    <submittedName>
        <fullName evidence="1">Uncharacterized protein</fullName>
    </submittedName>
</protein>